<dbReference type="GO" id="GO:0020037">
    <property type="term" value="F:heme binding"/>
    <property type="evidence" value="ECO:0007669"/>
    <property type="project" value="InterPro"/>
</dbReference>
<dbReference type="InterPro" id="IPR009056">
    <property type="entry name" value="Cyt_c-like_dom"/>
</dbReference>
<evidence type="ECO:0000256" key="3">
    <source>
        <dbReference type="ARBA" id="ARBA00023004"/>
    </source>
</evidence>
<evidence type="ECO:0000256" key="5">
    <source>
        <dbReference type="SAM" id="MobiDB-lite"/>
    </source>
</evidence>
<keyword evidence="6" id="KW-0732">Signal</keyword>
<dbReference type="Pfam" id="PF00034">
    <property type="entry name" value="Cytochrom_C"/>
    <property type="match status" value="1"/>
</dbReference>
<dbReference type="PANTHER" id="PTHR35008">
    <property type="entry name" value="BLL4482 PROTEIN-RELATED"/>
    <property type="match status" value="1"/>
</dbReference>
<sequence>MNRTMKVAVAAALLLGLTAGAEAQSTKPKDARVKRGEYLATIMDCGGCHTPGVFFGKPDASRPFAGSEVGFQIPGLGVFFPPNLTPDKATGLGSWSEKEIIAAIRTGTRPDGRVLAPVMPYKHYGALTDADASALAAYLKSLPPVSNQVPAMTGPSEKPSGPYLTVAMP</sequence>
<dbReference type="Proteomes" id="UP000006633">
    <property type="component" value="Chromosome"/>
</dbReference>
<dbReference type="KEGG" id="sno:Snov_3946"/>
<dbReference type="Gene3D" id="1.10.760.10">
    <property type="entry name" value="Cytochrome c-like domain"/>
    <property type="match status" value="1"/>
</dbReference>
<evidence type="ECO:0000313" key="9">
    <source>
        <dbReference type="Proteomes" id="UP000006633"/>
    </source>
</evidence>
<dbReference type="EMBL" id="CP002026">
    <property type="protein sequence ID" value="ADH91216.1"/>
    <property type="molecule type" value="Genomic_DNA"/>
</dbReference>
<keyword evidence="1 4" id="KW-0349">Heme</keyword>
<dbReference type="HOGENOM" id="CLU_117226_1_0_5"/>
<keyword evidence="2 4" id="KW-0479">Metal-binding</keyword>
<evidence type="ECO:0000256" key="1">
    <source>
        <dbReference type="ARBA" id="ARBA00022617"/>
    </source>
</evidence>
<accession>D6ZZM1</accession>
<dbReference type="InterPro" id="IPR036909">
    <property type="entry name" value="Cyt_c-like_dom_sf"/>
</dbReference>
<evidence type="ECO:0000256" key="4">
    <source>
        <dbReference type="PROSITE-ProRule" id="PRU00433"/>
    </source>
</evidence>
<dbReference type="SUPFAM" id="SSF46626">
    <property type="entry name" value="Cytochrome c"/>
    <property type="match status" value="1"/>
</dbReference>
<protein>
    <submittedName>
        <fullName evidence="8">Cytochrome c protein</fullName>
    </submittedName>
</protein>
<dbReference type="RefSeq" id="WP_013168717.1">
    <property type="nucleotide sequence ID" value="NC_014217.1"/>
</dbReference>
<organism evidence="8 9">
    <name type="scientific">Ancylobacter novellus (strain ATCC 8093 / DSM 506 / JCM 20403 / CCM 1077 / IAM 12100 / NBRC 12443 / NCIMB 10456)</name>
    <name type="common">Starkeya novella</name>
    <dbReference type="NCBI Taxonomy" id="639283"/>
    <lineage>
        <taxon>Bacteria</taxon>
        <taxon>Pseudomonadati</taxon>
        <taxon>Pseudomonadota</taxon>
        <taxon>Alphaproteobacteria</taxon>
        <taxon>Hyphomicrobiales</taxon>
        <taxon>Xanthobacteraceae</taxon>
        <taxon>Ancylobacter</taxon>
    </lineage>
</organism>
<dbReference type="InterPro" id="IPR051459">
    <property type="entry name" value="Cytochrome_c-type_DH"/>
</dbReference>
<feature type="region of interest" description="Disordered" evidence="5">
    <location>
        <begin position="149"/>
        <end position="169"/>
    </location>
</feature>
<feature type="domain" description="Cytochrome c" evidence="7">
    <location>
        <begin position="31"/>
        <end position="143"/>
    </location>
</feature>
<name>D6ZZM1_ANCN5</name>
<dbReference type="STRING" id="639283.Snov_3946"/>
<dbReference type="GO" id="GO:0009055">
    <property type="term" value="F:electron transfer activity"/>
    <property type="evidence" value="ECO:0007669"/>
    <property type="project" value="InterPro"/>
</dbReference>
<evidence type="ECO:0000313" key="8">
    <source>
        <dbReference type="EMBL" id="ADH91216.1"/>
    </source>
</evidence>
<dbReference type="GO" id="GO:0046872">
    <property type="term" value="F:metal ion binding"/>
    <property type="evidence" value="ECO:0007669"/>
    <property type="project" value="UniProtKB-KW"/>
</dbReference>
<dbReference type="PANTHER" id="PTHR35008:SF4">
    <property type="entry name" value="BLL4482 PROTEIN"/>
    <property type="match status" value="1"/>
</dbReference>
<dbReference type="AlphaFoldDB" id="D6ZZM1"/>
<reference evidence="8 9" key="1">
    <citation type="journal article" date="2012" name="Stand. Genomic Sci.">
        <title>Complete genome sequence of the facultatively chemolithoautotrophic and methylotrophic alpha Proteobacterium Starkeya novella type strain (ATCC 8093(T)).</title>
        <authorList>
            <person name="Kappler U."/>
            <person name="Davenport K."/>
            <person name="Beatson S."/>
            <person name="Lucas S."/>
            <person name="Lapidus A."/>
            <person name="Copeland A."/>
            <person name="Berry K.W."/>
            <person name="Glavina Del Rio T."/>
            <person name="Hammon N."/>
            <person name="Dalin E."/>
            <person name="Tice H."/>
            <person name="Pitluck S."/>
            <person name="Richardson P."/>
            <person name="Bruce D."/>
            <person name="Goodwin L.A."/>
            <person name="Han C."/>
            <person name="Tapia R."/>
            <person name="Detter J.C."/>
            <person name="Chang Y.J."/>
            <person name="Jeffries C.D."/>
            <person name="Land M."/>
            <person name="Hauser L."/>
            <person name="Kyrpides N.C."/>
            <person name="Goker M."/>
            <person name="Ivanova N."/>
            <person name="Klenk H.P."/>
            <person name="Woyke T."/>
        </authorList>
    </citation>
    <scope>NUCLEOTIDE SEQUENCE [LARGE SCALE GENOMIC DNA]</scope>
    <source>
        <strain evidence="9">ATCC 8093 / DSM 506 / JCM 20403 / CCM 1077 / IAM 12100 / NBRC 12443 / NCIMB 10456</strain>
    </source>
</reference>
<keyword evidence="9" id="KW-1185">Reference proteome</keyword>
<keyword evidence="3 4" id="KW-0408">Iron</keyword>
<dbReference type="PROSITE" id="PS51007">
    <property type="entry name" value="CYTC"/>
    <property type="match status" value="1"/>
</dbReference>
<dbReference type="eggNOG" id="COG2010">
    <property type="taxonomic scope" value="Bacteria"/>
</dbReference>
<proteinExistence type="predicted"/>
<evidence type="ECO:0000259" key="7">
    <source>
        <dbReference type="PROSITE" id="PS51007"/>
    </source>
</evidence>
<feature type="signal peptide" evidence="6">
    <location>
        <begin position="1"/>
        <end position="23"/>
    </location>
</feature>
<evidence type="ECO:0000256" key="6">
    <source>
        <dbReference type="SAM" id="SignalP"/>
    </source>
</evidence>
<gene>
    <name evidence="8" type="ordered locus">Snov_3946</name>
</gene>
<feature type="chain" id="PRO_5003092342" evidence="6">
    <location>
        <begin position="24"/>
        <end position="169"/>
    </location>
</feature>
<evidence type="ECO:0000256" key="2">
    <source>
        <dbReference type="ARBA" id="ARBA00022723"/>
    </source>
</evidence>